<dbReference type="PANTHER" id="PTHR18964">
    <property type="entry name" value="ROK (REPRESSOR, ORF, KINASE) FAMILY"/>
    <property type="match status" value="1"/>
</dbReference>
<organism evidence="2 4">
    <name type="scientific">Enterococcus moraviensis ATCC BAA-383</name>
    <dbReference type="NCBI Taxonomy" id="1158609"/>
    <lineage>
        <taxon>Bacteria</taxon>
        <taxon>Bacillati</taxon>
        <taxon>Bacillota</taxon>
        <taxon>Bacilli</taxon>
        <taxon>Lactobacillales</taxon>
        <taxon>Enterococcaceae</taxon>
        <taxon>Enterococcus</taxon>
    </lineage>
</organism>
<comment type="similarity">
    <text evidence="1">Belongs to the ROK (NagC/XylR) family.</text>
</comment>
<protein>
    <recommendedName>
        <fullName evidence="6">ROK family protein</fullName>
    </recommendedName>
</protein>
<dbReference type="PANTHER" id="PTHR18964:SF165">
    <property type="entry name" value="BETA-GLUCOSIDE KINASE"/>
    <property type="match status" value="1"/>
</dbReference>
<proteinExistence type="inferred from homology"/>
<dbReference type="HOGENOM" id="CLU_036604_0_2_9"/>
<dbReference type="EMBL" id="ASWB01000004">
    <property type="protein sequence ID" value="EOT65248.1"/>
    <property type="molecule type" value="Genomic_DNA"/>
</dbReference>
<reference evidence="2 4" key="1">
    <citation type="submission" date="2013-02" db="EMBL/GenBank/DDBJ databases">
        <title>The Genome Sequence of Enterococcus moraviensis BAA-383.</title>
        <authorList>
            <consortium name="The Broad Institute Genome Sequencing Platform"/>
            <consortium name="The Broad Institute Genome Sequencing Center for Infectious Disease"/>
            <person name="Earl A.M."/>
            <person name="Gilmore M.S."/>
            <person name="Lebreton F."/>
            <person name="Walker B."/>
            <person name="Young S.K."/>
            <person name="Zeng Q."/>
            <person name="Gargeya S."/>
            <person name="Fitzgerald M."/>
            <person name="Haas B."/>
            <person name="Abouelleil A."/>
            <person name="Alvarado L."/>
            <person name="Arachchi H.M."/>
            <person name="Berlin A.M."/>
            <person name="Chapman S.B."/>
            <person name="Dewar J."/>
            <person name="Goldberg J."/>
            <person name="Griggs A."/>
            <person name="Gujja S."/>
            <person name="Hansen M."/>
            <person name="Howarth C."/>
            <person name="Imamovic A."/>
            <person name="Larimer J."/>
            <person name="McCowan C."/>
            <person name="Murphy C."/>
            <person name="Neiman D."/>
            <person name="Pearson M."/>
            <person name="Priest M."/>
            <person name="Roberts A."/>
            <person name="Saif S."/>
            <person name="Shea T."/>
            <person name="Sisk P."/>
            <person name="Sykes S."/>
            <person name="Wortman J."/>
            <person name="Nusbaum C."/>
            <person name="Birren B."/>
        </authorList>
    </citation>
    <scope>NUCLEOTIDE SEQUENCE [LARGE SCALE GENOMIC DNA]</scope>
    <source>
        <strain evidence="2 4">ATCC BAA-383</strain>
    </source>
</reference>
<name>R2RD06_9ENTE</name>
<dbReference type="AlphaFoldDB" id="R2RD06"/>
<keyword evidence="5" id="KW-1185">Reference proteome</keyword>
<dbReference type="PATRIC" id="fig|1158609.3.peg.232"/>
<gene>
    <name evidence="3" type="ORF">I586_02982</name>
    <name evidence="2" type="ORF">UAY_00247</name>
</gene>
<evidence type="ECO:0000313" key="4">
    <source>
        <dbReference type="Proteomes" id="UP000013781"/>
    </source>
</evidence>
<dbReference type="EMBL" id="AJAS01000002">
    <property type="protein sequence ID" value="EOI06905.1"/>
    <property type="molecule type" value="Genomic_DNA"/>
</dbReference>
<dbReference type="InterPro" id="IPR043129">
    <property type="entry name" value="ATPase_NBD"/>
</dbReference>
<dbReference type="STRING" id="155617.RV09_GL001844"/>
<dbReference type="eggNOG" id="COG1940">
    <property type="taxonomic scope" value="Bacteria"/>
</dbReference>
<dbReference type="OrthoDB" id="9795247at2"/>
<dbReference type="Proteomes" id="UP000014157">
    <property type="component" value="Unassembled WGS sequence"/>
</dbReference>
<dbReference type="Pfam" id="PF00480">
    <property type="entry name" value="ROK"/>
    <property type="match status" value="1"/>
</dbReference>
<evidence type="ECO:0000313" key="3">
    <source>
        <dbReference type="EMBL" id="EOT65248.1"/>
    </source>
</evidence>
<evidence type="ECO:0000313" key="2">
    <source>
        <dbReference type="EMBL" id="EOI06905.1"/>
    </source>
</evidence>
<sequence length="309" mass="33593">MYVGFDIGGTTIKYGVLDECGTILEKGSIETKYEPSAFYANLLKIIEEAQRNYQINGIGISAPGIVQKDGFMLTAGAIKPLYGENFKQKLEELTGLPVTVENDANAVAIAEKWIGNAIDLENYLCLVLGTGVGGGIVINGKVYRGAHGMAGEFGWMMIDKLPETGNLEAVSINRRASVVDGLVRLYNEARQSEDETAVPVRDAREIFTLAESGDERAIEMTKQFYVDLSVGLVNLISCFDPEVILIGGGVSANEHFHRELQKTLAEVEKNHAAINYLRGKTIAPVRPTKLKNDAGLIGAVYQVHQVVSK</sequence>
<dbReference type="InterPro" id="IPR000600">
    <property type="entry name" value="ROK"/>
</dbReference>
<accession>R2RD06</accession>
<reference evidence="3 5" key="2">
    <citation type="submission" date="2013-03" db="EMBL/GenBank/DDBJ databases">
        <title>The Genome Sequence of Enterococcus moraviensis BAA-383 (PacBio/Illumina hybrid assembly).</title>
        <authorList>
            <consortium name="The Broad Institute Genomics Platform"/>
            <consortium name="The Broad Institute Genome Sequencing Center for Infectious Disease"/>
            <person name="Earl A."/>
            <person name="Russ C."/>
            <person name="Gilmore M."/>
            <person name="Surin D."/>
            <person name="Walker B."/>
            <person name="Young S."/>
            <person name="Zeng Q."/>
            <person name="Gargeya S."/>
            <person name="Fitzgerald M."/>
            <person name="Haas B."/>
            <person name="Abouelleil A."/>
            <person name="Allen A.W."/>
            <person name="Alvarado L."/>
            <person name="Arachchi H.M."/>
            <person name="Berlin A.M."/>
            <person name="Chapman S.B."/>
            <person name="Gainer-Dewar J."/>
            <person name="Goldberg J."/>
            <person name="Griggs A."/>
            <person name="Gujja S."/>
            <person name="Hansen M."/>
            <person name="Howarth C."/>
            <person name="Imamovic A."/>
            <person name="Ireland A."/>
            <person name="Larimer J."/>
            <person name="McCowan C."/>
            <person name="Murphy C."/>
            <person name="Pearson M."/>
            <person name="Poon T.W."/>
            <person name="Priest M."/>
            <person name="Roberts A."/>
            <person name="Saif S."/>
            <person name="Shea T."/>
            <person name="Sisk P."/>
            <person name="Sykes S."/>
            <person name="Wortman J."/>
            <person name="Nusbaum C."/>
            <person name="Birren B."/>
        </authorList>
    </citation>
    <scope>NUCLEOTIDE SEQUENCE [LARGE SCALE GENOMIC DNA]</scope>
    <source>
        <strain evidence="3 5">ATCC BAA-383</strain>
    </source>
</reference>
<dbReference type="Gene3D" id="3.30.420.40">
    <property type="match status" value="2"/>
</dbReference>
<dbReference type="Proteomes" id="UP000013781">
    <property type="component" value="Unassembled WGS sequence"/>
</dbReference>
<evidence type="ECO:0000313" key="5">
    <source>
        <dbReference type="Proteomes" id="UP000014157"/>
    </source>
</evidence>
<dbReference type="SUPFAM" id="SSF53067">
    <property type="entry name" value="Actin-like ATPase domain"/>
    <property type="match status" value="1"/>
</dbReference>
<evidence type="ECO:0000256" key="1">
    <source>
        <dbReference type="ARBA" id="ARBA00006479"/>
    </source>
</evidence>
<comment type="caution">
    <text evidence="2">The sequence shown here is derived from an EMBL/GenBank/DDBJ whole genome shotgun (WGS) entry which is preliminary data.</text>
</comment>
<evidence type="ECO:0008006" key="6">
    <source>
        <dbReference type="Google" id="ProtNLM"/>
    </source>
</evidence>
<dbReference type="RefSeq" id="WP_010763670.1">
    <property type="nucleotide sequence ID" value="NZ_ASWB01000004.1"/>
</dbReference>